<dbReference type="GO" id="GO:0016787">
    <property type="term" value="F:hydrolase activity"/>
    <property type="evidence" value="ECO:0007669"/>
    <property type="project" value="UniProtKB-KW"/>
</dbReference>
<feature type="transmembrane region" description="Helical" evidence="3">
    <location>
        <begin position="558"/>
        <end position="576"/>
    </location>
</feature>
<dbReference type="InterPro" id="IPR003010">
    <property type="entry name" value="C-N_Hydrolase"/>
</dbReference>
<gene>
    <name evidence="5" type="ORF">PV327_004736</name>
</gene>
<evidence type="ECO:0000256" key="3">
    <source>
        <dbReference type="SAM" id="Phobius"/>
    </source>
</evidence>
<dbReference type="PANTHER" id="PTHR10609">
    <property type="entry name" value="BIOTINIDASE-RELATED"/>
    <property type="match status" value="1"/>
</dbReference>
<evidence type="ECO:0000313" key="6">
    <source>
        <dbReference type="Proteomes" id="UP001168972"/>
    </source>
</evidence>
<dbReference type="PROSITE" id="PS50263">
    <property type="entry name" value="CN_HYDROLASE"/>
    <property type="match status" value="1"/>
</dbReference>
<evidence type="ECO:0000256" key="2">
    <source>
        <dbReference type="ARBA" id="ARBA00022801"/>
    </source>
</evidence>
<dbReference type="Gene3D" id="3.60.110.10">
    <property type="entry name" value="Carbon-nitrogen hydrolase"/>
    <property type="match status" value="1"/>
</dbReference>
<proteinExistence type="inferred from homology"/>
<keyword evidence="3" id="KW-0472">Membrane</keyword>
<dbReference type="AlphaFoldDB" id="A0AA39KN11"/>
<reference evidence="5" key="2">
    <citation type="submission" date="2023-03" db="EMBL/GenBank/DDBJ databases">
        <authorList>
            <person name="Inwood S.N."/>
            <person name="Skelly J.G."/>
            <person name="Guhlin J."/>
            <person name="Harrop T.W.R."/>
            <person name="Goldson S.G."/>
            <person name="Dearden P.K."/>
        </authorList>
    </citation>
    <scope>NUCLEOTIDE SEQUENCE</scope>
    <source>
        <strain evidence="5">Lincoln</strain>
        <tissue evidence="5">Whole body</tissue>
    </source>
</reference>
<reference evidence="5" key="1">
    <citation type="journal article" date="2023" name="bioRxiv">
        <title>Scaffold-level genome assemblies of two parasitoid biocontrol wasps reveal the parthenogenesis mechanism and an associated novel virus.</title>
        <authorList>
            <person name="Inwood S."/>
            <person name="Skelly J."/>
            <person name="Guhlin J."/>
            <person name="Harrop T."/>
            <person name="Goldson S."/>
            <person name="Dearden P."/>
        </authorList>
    </citation>
    <scope>NUCLEOTIDE SEQUENCE</scope>
    <source>
        <strain evidence="5">Lincoln</strain>
        <tissue evidence="5">Whole body</tissue>
    </source>
</reference>
<evidence type="ECO:0000313" key="5">
    <source>
        <dbReference type="EMBL" id="KAK0167321.1"/>
    </source>
</evidence>
<name>A0AA39KN11_MICHY</name>
<keyword evidence="2" id="KW-0378">Hydrolase</keyword>
<keyword evidence="3" id="KW-1133">Transmembrane helix</keyword>
<feature type="domain" description="CN hydrolase" evidence="4">
    <location>
        <begin position="54"/>
        <end position="328"/>
    </location>
</feature>
<dbReference type="InterPro" id="IPR043957">
    <property type="entry name" value="Vanin_C"/>
</dbReference>
<feature type="transmembrane region" description="Helical" evidence="3">
    <location>
        <begin position="20"/>
        <end position="40"/>
    </location>
</feature>
<protein>
    <recommendedName>
        <fullName evidence="4">CN hydrolase domain-containing protein</fullName>
    </recommendedName>
</protein>
<organism evidence="5 6">
    <name type="scientific">Microctonus hyperodae</name>
    <name type="common">Parasitoid wasp</name>
    <dbReference type="NCBI Taxonomy" id="165561"/>
    <lineage>
        <taxon>Eukaryota</taxon>
        <taxon>Metazoa</taxon>
        <taxon>Ecdysozoa</taxon>
        <taxon>Arthropoda</taxon>
        <taxon>Hexapoda</taxon>
        <taxon>Insecta</taxon>
        <taxon>Pterygota</taxon>
        <taxon>Neoptera</taxon>
        <taxon>Endopterygota</taxon>
        <taxon>Hymenoptera</taxon>
        <taxon>Apocrita</taxon>
        <taxon>Ichneumonoidea</taxon>
        <taxon>Braconidae</taxon>
        <taxon>Euphorinae</taxon>
        <taxon>Microctonus</taxon>
    </lineage>
</organism>
<comment type="caution">
    <text evidence="5">The sequence shown here is derived from an EMBL/GenBank/DDBJ whole genome shotgun (WGS) entry which is preliminary data.</text>
</comment>
<dbReference type="SUPFAM" id="SSF56317">
    <property type="entry name" value="Carbon-nitrogen hydrolase"/>
    <property type="match status" value="1"/>
</dbReference>
<dbReference type="InterPro" id="IPR040154">
    <property type="entry name" value="Biotinidase/VNN"/>
</dbReference>
<dbReference type="Pfam" id="PF19018">
    <property type="entry name" value="Vanin_C"/>
    <property type="match status" value="1"/>
</dbReference>
<sequence>MGKEEKILGTNATADKHQVFIVMFNTGMTYVYLLSVLLLARITLQASSPTSTYYVGAVVEYHPVHNEDNATATVNQNKKNYMKFLQTASENEVDIIVFPEASLMGGLGTSEHNRSPSLSAGSYIPDPKDAKVPCTDQSSNVNEVVKALSCAAKSFAMYVVVNLHEKEKCTGDKCPKDGHMLYNTNVAFDRTGTVIGRYRKWNLFGESGFNRTTKPELSYFRTDFNVTFGQFICFDILFDTPALSLVREKRITDILFSTYWFGELPYLTANEIQSAYAYVNDVNFLGSGFNSPSTGSGGSGIYAGKDGVLGRIATEKRTNAMIIANIPKIVNGRRVQPVNPNDAKIIVYSKIDIPTINGSEPVPQMAFKSDDMTAYTTKLFNPSNNTHNLTLCDREFCCNFQIHTEHREDLVKDSVKYYRYRLAVFNGVRSFGVGGTGGVEICSIISCIDDKPTSCGHRFDTNTIIVHPTTFNSIIISSDYKISRNISRFPLSLNTEMNPFNVSDFTFISNKLNATHINIKYTLTKPRKDLMTFTIYGRNFTSDGLPITTSSAAQFSPLYIMLIMLIVLGITKTYGISSM</sequence>
<dbReference type="Proteomes" id="UP001168972">
    <property type="component" value="Unassembled WGS sequence"/>
</dbReference>
<keyword evidence="3" id="KW-0812">Transmembrane</keyword>
<comment type="similarity">
    <text evidence="1">Belongs to the carbon-nitrogen hydrolase superfamily. BTD/VNN family.</text>
</comment>
<evidence type="ECO:0000256" key="1">
    <source>
        <dbReference type="ARBA" id="ARBA00008225"/>
    </source>
</evidence>
<dbReference type="EMBL" id="JAQQBR010001832">
    <property type="protein sequence ID" value="KAK0167321.1"/>
    <property type="molecule type" value="Genomic_DNA"/>
</dbReference>
<keyword evidence="6" id="KW-1185">Reference proteome</keyword>
<dbReference type="Pfam" id="PF00795">
    <property type="entry name" value="CN_hydrolase"/>
    <property type="match status" value="1"/>
</dbReference>
<dbReference type="PANTHER" id="PTHR10609:SF14">
    <property type="entry name" value="BIOTINIDASE"/>
    <property type="match status" value="1"/>
</dbReference>
<accession>A0AA39KN11</accession>
<dbReference type="InterPro" id="IPR036526">
    <property type="entry name" value="C-N_Hydrolase_sf"/>
</dbReference>
<evidence type="ECO:0000259" key="4">
    <source>
        <dbReference type="PROSITE" id="PS50263"/>
    </source>
</evidence>